<protein>
    <recommendedName>
        <fullName evidence="6">Major facilitator superfamily (MFS) profile domain-containing protein</fullName>
    </recommendedName>
</protein>
<evidence type="ECO:0000313" key="8">
    <source>
        <dbReference type="Proteomes" id="UP000092952"/>
    </source>
</evidence>
<dbReference type="InterPro" id="IPR020846">
    <property type="entry name" value="MFS_dom"/>
</dbReference>
<dbReference type="InterPro" id="IPR005829">
    <property type="entry name" value="Sugar_transporter_CS"/>
</dbReference>
<dbReference type="Gene3D" id="1.20.1250.20">
    <property type="entry name" value="MFS general substrate transporter like domains"/>
    <property type="match status" value="1"/>
</dbReference>
<dbReference type="PANTHER" id="PTHR23508:SF10">
    <property type="entry name" value="CARBOXYLIC ACID TRANSPORTER PROTEIN HOMOLOG"/>
    <property type="match status" value="1"/>
</dbReference>
<evidence type="ECO:0000256" key="4">
    <source>
        <dbReference type="ARBA" id="ARBA00023136"/>
    </source>
</evidence>
<dbReference type="GO" id="GO:0005886">
    <property type="term" value="C:plasma membrane"/>
    <property type="evidence" value="ECO:0007669"/>
    <property type="project" value="TreeGrafter"/>
</dbReference>
<reference evidence="8" key="1">
    <citation type="submission" date="2016-03" db="EMBL/GenBank/DDBJ databases">
        <title>Complete genome sequence of Solimmundus cernigliae, representing a novel lineage of polycyclic aromatic hydrocarbon degraders within the Gammaproteobacteria.</title>
        <authorList>
            <person name="Singleton D.R."/>
            <person name="Dickey A.N."/>
            <person name="Scholl E.H."/>
            <person name="Wright F.A."/>
            <person name="Aitken M.D."/>
        </authorList>
    </citation>
    <scope>NUCLEOTIDE SEQUENCE [LARGE SCALE GENOMIC DNA]</scope>
    <source>
        <strain evidence="8">TR3.2</strain>
    </source>
</reference>
<keyword evidence="8" id="KW-1185">Reference proteome</keyword>
<feature type="transmembrane region" description="Helical" evidence="5">
    <location>
        <begin position="382"/>
        <end position="405"/>
    </location>
</feature>
<dbReference type="InterPro" id="IPR011701">
    <property type="entry name" value="MFS"/>
</dbReference>
<dbReference type="OrthoDB" id="7066727at2"/>
<dbReference type="PROSITE" id="PS00217">
    <property type="entry name" value="SUGAR_TRANSPORT_2"/>
    <property type="match status" value="1"/>
</dbReference>
<evidence type="ECO:0000256" key="3">
    <source>
        <dbReference type="ARBA" id="ARBA00022989"/>
    </source>
</evidence>
<feature type="transmembrane region" description="Helical" evidence="5">
    <location>
        <begin position="292"/>
        <end position="315"/>
    </location>
</feature>
<feature type="transmembrane region" description="Helical" evidence="5">
    <location>
        <begin position="91"/>
        <end position="110"/>
    </location>
</feature>
<evidence type="ECO:0000313" key="7">
    <source>
        <dbReference type="EMBL" id="ANX04407.1"/>
    </source>
</evidence>
<feature type="domain" description="Major facilitator superfamily (MFS) profile" evidence="6">
    <location>
        <begin position="25"/>
        <end position="435"/>
    </location>
</feature>
<feature type="transmembrane region" description="Helical" evidence="5">
    <location>
        <begin position="322"/>
        <end position="340"/>
    </location>
</feature>
<keyword evidence="2 5" id="KW-0812">Transmembrane</keyword>
<gene>
    <name evidence="7" type="ORF">PG2T_09610</name>
</gene>
<feature type="transmembrane region" description="Helical" evidence="5">
    <location>
        <begin position="346"/>
        <end position="370"/>
    </location>
</feature>
<evidence type="ECO:0000259" key="6">
    <source>
        <dbReference type="PROSITE" id="PS50850"/>
    </source>
</evidence>
<evidence type="ECO:0000256" key="5">
    <source>
        <dbReference type="SAM" id="Phobius"/>
    </source>
</evidence>
<dbReference type="GO" id="GO:0046943">
    <property type="term" value="F:carboxylic acid transmembrane transporter activity"/>
    <property type="evidence" value="ECO:0007669"/>
    <property type="project" value="TreeGrafter"/>
</dbReference>
<dbReference type="SUPFAM" id="SSF103473">
    <property type="entry name" value="MFS general substrate transporter"/>
    <property type="match status" value="1"/>
</dbReference>
<accession>A0A1B1YUL7</accession>
<evidence type="ECO:0000256" key="1">
    <source>
        <dbReference type="ARBA" id="ARBA00004141"/>
    </source>
</evidence>
<organism evidence="7 8">
    <name type="scientific">Immundisolibacter cernigliae</name>
    <dbReference type="NCBI Taxonomy" id="1810504"/>
    <lineage>
        <taxon>Bacteria</taxon>
        <taxon>Pseudomonadati</taxon>
        <taxon>Pseudomonadota</taxon>
        <taxon>Gammaproteobacteria</taxon>
        <taxon>Immundisolibacterales</taxon>
        <taxon>Immundisolibacteraceae</taxon>
        <taxon>Immundisolibacter</taxon>
    </lineage>
</organism>
<dbReference type="EMBL" id="CP014671">
    <property type="protein sequence ID" value="ANX04407.1"/>
    <property type="molecule type" value="Genomic_DNA"/>
</dbReference>
<dbReference type="RefSeq" id="WP_068804564.1">
    <property type="nucleotide sequence ID" value="NZ_CP014671.1"/>
</dbReference>
<feature type="transmembrane region" description="Helical" evidence="5">
    <location>
        <begin position="411"/>
        <end position="430"/>
    </location>
</feature>
<keyword evidence="3 5" id="KW-1133">Transmembrane helix</keyword>
<dbReference type="PROSITE" id="PS50850">
    <property type="entry name" value="MFS"/>
    <property type="match status" value="1"/>
</dbReference>
<dbReference type="InterPro" id="IPR036259">
    <property type="entry name" value="MFS_trans_sf"/>
</dbReference>
<dbReference type="PANTHER" id="PTHR23508">
    <property type="entry name" value="CARBOXYLIC ACID TRANSPORTER PROTEIN HOMOLOG"/>
    <property type="match status" value="1"/>
</dbReference>
<comment type="subcellular location">
    <subcellularLocation>
        <location evidence="1">Membrane</location>
        <topology evidence="1">Multi-pass membrane protein</topology>
    </subcellularLocation>
</comment>
<feature type="transmembrane region" description="Helical" evidence="5">
    <location>
        <begin position="60"/>
        <end position="79"/>
    </location>
</feature>
<keyword evidence="4 5" id="KW-0472">Membrane</keyword>
<evidence type="ECO:0000256" key="2">
    <source>
        <dbReference type="ARBA" id="ARBA00022692"/>
    </source>
</evidence>
<dbReference type="InParanoid" id="A0A1B1YUL7"/>
<sequence length="444" mass="46027">MNAGARQGLPQWFDQARFGAYQVRVVLLCFLVTTFDGFDTQAIAFTGPALAQALGVGPRGLAPIITAGVAGMALGAVLFGPLGDRYGRRAAVLLATAVFGLFSLLTAFAVNVEQLMVLRFLTGIGMGGAAPNVYTLASEFSPHRHRGLVMLLAGLGLPVGAILGGLIAGQVIPAWGWQGVFVLGGVAPLLFLPLLWILFPESPYYLARRNRQSALIGLLARVAPAAAPTADTVFTLPEAPTRVGAAALFSPALRHNTVAIWGTYFFNWVAWFGLVLWIPSVLTAAGLPREQAGLATVTLNGAALLFMLPLAWLLPKLPVRRVILLLLAGAVLVSLLLARAGGNWPLVFALVGLSGLCVGGPQIALNYLAVSIYPTAVRASGVGWAIGMGRLGTVAGGAAGGLVLADFGPQGFFLALIVPLALAILAALLVRSADHPGPGDKIGD</sequence>
<proteinExistence type="predicted"/>
<dbReference type="KEGG" id="gbi:PG2T_09610"/>
<name>A0A1B1YUL7_9GAMM</name>
<feature type="transmembrane region" description="Helical" evidence="5">
    <location>
        <begin position="258"/>
        <end position="280"/>
    </location>
</feature>
<feature type="transmembrane region" description="Helical" evidence="5">
    <location>
        <begin position="148"/>
        <end position="169"/>
    </location>
</feature>
<feature type="transmembrane region" description="Helical" evidence="5">
    <location>
        <begin position="116"/>
        <end position="136"/>
    </location>
</feature>
<dbReference type="AlphaFoldDB" id="A0A1B1YUL7"/>
<dbReference type="Proteomes" id="UP000092952">
    <property type="component" value="Chromosome"/>
</dbReference>
<dbReference type="Pfam" id="PF07690">
    <property type="entry name" value="MFS_1"/>
    <property type="match status" value="1"/>
</dbReference>
<feature type="transmembrane region" description="Helical" evidence="5">
    <location>
        <begin position="175"/>
        <end position="199"/>
    </location>
</feature>
<dbReference type="STRING" id="1810504.PG2T_09610"/>